<dbReference type="EMBL" id="JAZAVK010000002">
    <property type="protein sequence ID" value="KAK7432948.1"/>
    <property type="molecule type" value="Genomic_DNA"/>
</dbReference>
<keyword evidence="3" id="KW-1185">Reference proteome</keyword>
<dbReference type="Gene3D" id="3.30.9.10">
    <property type="entry name" value="D-Amino Acid Oxidase, subunit A, domain 2"/>
    <property type="match status" value="1"/>
</dbReference>
<gene>
    <name evidence="2" type="ORF">QQZ08_000419</name>
</gene>
<dbReference type="PANTHER" id="PTHR13847">
    <property type="entry name" value="SARCOSINE DEHYDROGENASE-RELATED"/>
    <property type="match status" value="1"/>
</dbReference>
<feature type="domain" description="FAD dependent oxidoreductase" evidence="1">
    <location>
        <begin position="8"/>
        <end position="356"/>
    </location>
</feature>
<comment type="caution">
    <text evidence="2">The sequence shown here is derived from an EMBL/GenBank/DDBJ whole genome shotgun (WGS) entry which is preliminary data.</text>
</comment>
<dbReference type="SUPFAM" id="SSF54373">
    <property type="entry name" value="FAD-linked reductases, C-terminal domain"/>
    <property type="match status" value="1"/>
</dbReference>
<dbReference type="PANTHER" id="PTHR13847:SF193">
    <property type="entry name" value="PYRUVATE DEHYDROGENASE PHOSPHATASE REGULATORY SUBUNIT, MITOCHONDRIAL"/>
    <property type="match status" value="1"/>
</dbReference>
<evidence type="ECO:0000313" key="2">
    <source>
        <dbReference type="EMBL" id="KAK7432948.1"/>
    </source>
</evidence>
<protein>
    <recommendedName>
        <fullName evidence="1">FAD dependent oxidoreductase domain-containing protein</fullName>
    </recommendedName>
</protein>
<sequence>MSAAPETVLIVGAGIVGSALAHFLSASSVPRKITIVDRSINPLVGSTGHAPGFIGQFNESEVLTKLAVKTVSEYTKIPGGFDAVGGLEVAFEAAGIDRLKSRCEEATKSGLPAEMISIQRAKELAPQLVDDSRSAEALHFATDGTANAGRITSFYLEQAKKSGVHCVQADVKTLLISGGRINGIEVQDGTSSFKLEADRVVLATGIWAQDLCQHLDFPIPVVPVGHPYTHGRTRQPNSSKLPFVRWPEHHVYARDHGDRYGMGTYDHRPIHYKPTNGTAIGEWVPEFEEPLKIARSFLPQASSDEFEDATSFNGIFSMTPDNMPLAGRVGSVEGLYLAVAVWVTHGAGTAKFIAEMMDGLEVDQKTQVALDPGRFRGQDAPSLKQQSLNGYNEIYKTSEAL</sequence>
<dbReference type="Proteomes" id="UP001498421">
    <property type="component" value="Unassembled WGS sequence"/>
</dbReference>
<dbReference type="SUPFAM" id="SSF51905">
    <property type="entry name" value="FAD/NAD(P)-binding domain"/>
    <property type="match status" value="1"/>
</dbReference>
<dbReference type="Pfam" id="PF01266">
    <property type="entry name" value="DAO"/>
    <property type="match status" value="1"/>
</dbReference>
<organism evidence="2 3">
    <name type="scientific">Neonectria magnoliae</name>
    <dbReference type="NCBI Taxonomy" id="2732573"/>
    <lineage>
        <taxon>Eukaryota</taxon>
        <taxon>Fungi</taxon>
        <taxon>Dikarya</taxon>
        <taxon>Ascomycota</taxon>
        <taxon>Pezizomycotina</taxon>
        <taxon>Sordariomycetes</taxon>
        <taxon>Hypocreomycetidae</taxon>
        <taxon>Hypocreales</taxon>
        <taxon>Nectriaceae</taxon>
        <taxon>Neonectria</taxon>
    </lineage>
</organism>
<dbReference type="InterPro" id="IPR036188">
    <property type="entry name" value="FAD/NAD-bd_sf"/>
</dbReference>
<dbReference type="Gene3D" id="3.50.50.60">
    <property type="entry name" value="FAD/NAD(P)-binding domain"/>
    <property type="match status" value="1"/>
</dbReference>
<evidence type="ECO:0000259" key="1">
    <source>
        <dbReference type="Pfam" id="PF01266"/>
    </source>
</evidence>
<accession>A0ABR1IJR1</accession>
<name>A0ABR1IJR1_9HYPO</name>
<evidence type="ECO:0000313" key="3">
    <source>
        <dbReference type="Proteomes" id="UP001498421"/>
    </source>
</evidence>
<proteinExistence type="predicted"/>
<reference evidence="2 3" key="1">
    <citation type="journal article" date="2025" name="Microbiol. Resour. Announc.">
        <title>Draft genome sequences for Neonectria magnoliae and Neonectria punicea, canker pathogens of Liriodendron tulipifera and Acer saccharum in West Virginia.</title>
        <authorList>
            <person name="Petronek H.M."/>
            <person name="Kasson M.T."/>
            <person name="Metheny A.M."/>
            <person name="Stauder C.M."/>
            <person name="Lovett B."/>
            <person name="Lynch S.C."/>
            <person name="Garnas J.R."/>
            <person name="Kasson L.R."/>
            <person name="Stajich J.E."/>
        </authorList>
    </citation>
    <scope>NUCLEOTIDE SEQUENCE [LARGE SCALE GENOMIC DNA]</scope>
    <source>
        <strain evidence="2 3">NRRL 64651</strain>
    </source>
</reference>
<dbReference type="InterPro" id="IPR006076">
    <property type="entry name" value="FAD-dep_OxRdtase"/>
</dbReference>